<evidence type="ECO:0000313" key="2">
    <source>
        <dbReference type="Proteomes" id="UP000030748"/>
    </source>
</evidence>
<proteinExistence type="predicted"/>
<organism evidence="1 2">
    <name type="scientific">Erythranthe guttata</name>
    <name type="common">Yellow monkey flower</name>
    <name type="synonym">Mimulus guttatus</name>
    <dbReference type="NCBI Taxonomy" id="4155"/>
    <lineage>
        <taxon>Eukaryota</taxon>
        <taxon>Viridiplantae</taxon>
        <taxon>Streptophyta</taxon>
        <taxon>Embryophyta</taxon>
        <taxon>Tracheophyta</taxon>
        <taxon>Spermatophyta</taxon>
        <taxon>Magnoliopsida</taxon>
        <taxon>eudicotyledons</taxon>
        <taxon>Gunneridae</taxon>
        <taxon>Pentapetalae</taxon>
        <taxon>asterids</taxon>
        <taxon>lamiids</taxon>
        <taxon>Lamiales</taxon>
        <taxon>Phrymaceae</taxon>
        <taxon>Erythranthe</taxon>
    </lineage>
</organism>
<dbReference type="Proteomes" id="UP000030748">
    <property type="component" value="Unassembled WGS sequence"/>
</dbReference>
<evidence type="ECO:0000313" key="1">
    <source>
        <dbReference type="EMBL" id="EYU36135.1"/>
    </source>
</evidence>
<name>A0A022RB17_ERYGU</name>
<gene>
    <name evidence="1" type="ORF">MIMGU_mgv1a024339mg</name>
</gene>
<sequence>MTLKLLIDTNGKRVLFAEADKNFVDFLFQILSLPVATLVSLLRNQVDMGSLPNLYDGIKNLNNSYMQSHDKKLSLLKPVPLFIVLGSIVPRRDDEARKPYVCDSCYLYASVEPGTFCPDCKVEMEQMTISYVGPPPPPDETGFVKDMVTYMVMDDLVVAPLSTTSSFALLHRFNLTDISAVEEKVVEFGLDEAVKLLSASLRTNNVLTSVFLNCTSTTSRTCM</sequence>
<evidence type="ECO:0008006" key="3">
    <source>
        <dbReference type="Google" id="ProtNLM"/>
    </source>
</evidence>
<dbReference type="AlphaFoldDB" id="A0A022RB17"/>
<dbReference type="Pfam" id="PF05056">
    <property type="entry name" value="DUF674"/>
    <property type="match status" value="1"/>
</dbReference>
<reference evidence="1 2" key="1">
    <citation type="journal article" date="2013" name="Proc. Natl. Acad. Sci. U.S.A.">
        <title>Fine-scale variation in meiotic recombination in Mimulus inferred from population shotgun sequencing.</title>
        <authorList>
            <person name="Hellsten U."/>
            <person name="Wright K.M."/>
            <person name="Jenkins J."/>
            <person name="Shu S."/>
            <person name="Yuan Y."/>
            <person name="Wessler S.R."/>
            <person name="Schmutz J."/>
            <person name="Willis J.H."/>
            <person name="Rokhsar D.S."/>
        </authorList>
    </citation>
    <scope>NUCLEOTIDE SEQUENCE [LARGE SCALE GENOMIC DNA]</scope>
    <source>
        <strain evidence="2">cv. DUN x IM62</strain>
    </source>
</reference>
<dbReference type="EMBL" id="KI630592">
    <property type="protein sequence ID" value="EYU36135.1"/>
    <property type="molecule type" value="Genomic_DNA"/>
</dbReference>
<accession>A0A022RB17</accession>
<dbReference type="InterPro" id="IPR007750">
    <property type="entry name" value="DUF674"/>
</dbReference>
<dbReference type="PANTHER" id="PTHR33103">
    <property type="entry name" value="OS01G0153900 PROTEIN"/>
    <property type="match status" value="1"/>
</dbReference>
<protein>
    <recommendedName>
        <fullName evidence="3">DUF674 domain-containing protein</fullName>
    </recommendedName>
</protein>
<dbReference type="PANTHER" id="PTHR33103:SF114">
    <property type="entry name" value="DUF674 DOMAIN-CONTAINING PROTEIN"/>
    <property type="match status" value="1"/>
</dbReference>
<keyword evidence="2" id="KW-1185">Reference proteome</keyword>